<name>A0AAF3F1A7_9BILA</name>
<keyword evidence="4 7" id="KW-0238">DNA-binding</keyword>
<evidence type="ECO:0000256" key="2">
    <source>
        <dbReference type="ARBA" id="ARBA00008161"/>
    </source>
</evidence>
<keyword evidence="5 7" id="KW-0371">Homeobox</keyword>
<keyword evidence="11" id="KW-1185">Reference proteome</keyword>
<dbReference type="PROSITE" id="PS00027">
    <property type="entry name" value="HOMEOBOX_1"/>
    <property type="match status" value="1"/>
</dbReference>
<evidence type="ECO:0000256" key="4">
    <source>
        <dbReference type="ARBA" id="ARBA00023125"/>
    </source>
</evidence>
<evidence type="ECO:0000256" key="9">
    <source>
        <dbReference type="SAM" id="MobiDB-lite"/>
    </source>
</evidence>
<dbReference type="InterPro" id="IPR031701">
    <property type="entry name" value="SIX1_SD"/>
</dbReference>
<dbReference type="GO" id="GO:0009653">
    <property type="term" value="P:anatomical structure morphogenesis"/>
    <property type="evidence" value="ECO:0007669"/>
    <property type="project" value="UniProtKB-ARBA"/>
</dbReference>
<dbReference type="PANTHER" id="PTHR10390">
    <property type="entry name" value="HOMEOBOX PROTEIN SIX"/>
    <property type="match status" value="1"/>
</dbReference>
<proteinExistence type="inferred from homology"/>
<comment type="similarity">
    <text evidence="2">Belongs to the SIX/Sine oculis homeobox family.</text>
</comment>
<dbReference type="AlphaFoldDB" id="A0AAF3F1A7"/>
<dbReference type="SMART" id="SM00389">
    <property type="entry name" value="HOX"/>
    <property type="match status" value="1"/>
</dbReference>
<feature type="compositionally biased region" description="Basic and acidic residues" evidence="9">
    <location>
        <begin position="196"/>
        <end position="213"/>
    </location>
</feature>
<dbReference type="InterPro" id="IPR017970">
    <property type="entry name" value="Homeobox_CS"/>
</dbReference>
<dbReference type="SUPFAM" id="SSF46689">
    <property type="entry name" value="Homeodomain-like"/>
    <property type="match status" value="1"/>
</dbReference>
<dbReference type="InterPro" id="IPR009057">
    <property type="entry name" value="Homeodomain-like_sf"/>
</dbReference>
<sequence length="277" mass="32460">MDSGLGQPLLSYLVSPSYSRLNTIDNFYSPDQITCICEALTNEVERLASFVWSLPQREEHRRNESLLKAHALIAFHRGNYKELYRLLEQHVFSPEYHQQLQELWLRAHYNEAEKMRGRELGAVGKYRIRRKFPLPRTIWDGEETSYCFREKSRHVLREWYTKNPYPTPKEKKELAESTHLTVTQVSNWFKNRRQRDRAADSRERDPLHPKDDSDFSSTEEDQTSSKPSTTVPLTTSKATPSIYSTTYSALLYPGVMPYGITPEIMQFSVNVNNYQNL</sequence>
<keyword evidence="6 7" id="KW-0539">Nucleus</keyword>
<dbReference type="PROSITE" id="PS50071">
    <property type="entry name" value="HOMEOBOX_2"/>
    <property type="match status" value="1"/>
</dbReference>
<dbReference type="CDD" id="cd00086">
    <property type="entry name" value="homeodomain"/>
    <property type="match status" value="1"/>
</dbReference>
<evidence type="ECO:0000256" key="1">
    <source>
        <dbReference type="ARBA" id="ARBA00004123"/>
    </source>
</evidence>
<feature type="region of interest" description="Disordered" evidence="9">
    <location>
        <begin position="191"/>
        <end position="236"/>
    </location>
</feature>
<evidence type="ECO:0000256" key="5">
    <source>
        <dbReference type="ARBA" id="ARBA00023155"/>
    </source>
</evidence>
<evidence type="ECO:0000313" key="12">
    <source>
        <dbReference type="WBParaSite" id="MBELARI_LOCUS20272"/>
    </source>
</evidence>
<evidence type="ECO:0000256" key="8">
    <source>
        <dbReference type="RuleBase" id="RU000682"/>
    </source>
</evidence>
<dbReference type="PANTHER" id="PTHR10390:SF61">
    <property type="entry name" value="HOMEOBOX PROTEIN SIX2"/>
    <property type="match status" value="1"/>
</dbReference>
<feature type="compositionally biased region" description="Polar residues" evidence="9">
    <location>
        <begin position="224"/>
        <end position="236"/>
    </location>
</feature>
<dbReference type="GO" id="GO:0005634">
    <property type="term" value="C:nucleus"/>
    <property type="evidence" value="ECO:0007669"/>
    <property type="project" value="UniProtKB-SubCell"/>
</dbReference>
<dbReference type="Pfam" id="PF00046">
    <property type="entry name" value="Homeodomain"/>
    <property type="match status" value="1"/>
</dbReference>
<dbReference type="Gene3D" id="1.10.10.60">
    <property type="entry name" value="Homeodomain-like"/>
    <property type="match status" value="1"/>
</dbReference>
<dbReference type="WBParaSite" id="MBELARI_LOCUS20272">
    <property type="protein sequence ID" value="MBELARI_LOCUS20272"/>
    <property type="gene ID" value="MBELARI_LOCUS20272"/>
</dbReference>
<dbReference type="GO" id="GO:0000981">
    <property type="term" value="F:DNA-binding transcription factor activity, RNA polymerase II-specific"/>
    <property type="evidence" value="ECO:0007669"/>
    <property type="project" value="InterPro"/>
</dbReference>
<reference evidence="12" key="1">
    <citation type="submission" date="2024-02" db="UniProtKB">
        <authorList>
            <consortium name="WormBaseParasite"/>
        </authorList>
    </citation>
    <scope>IDENTIFICATION</scope>
</reference>
<dbReference type="GO" id="GO:0030154">
    <property type="term" value="P:cell differentiation"/>
    <property type="evidence" value="ECO:0007669"/>
    <property type="project" value="UniProtKB-ARBA"/>
</dbReference>
<dbReference type="GO" id="GO:0005667">
    <property type="term" value="C:transcription regulator complex"/>
    <property type="evidence" value="ECO:0007669"/>
    <property type="project" value="TreeGrafter"/>
</dbReference>
<evidence type="ECO:0000313" key="11">
    <source>
        <dbReference type="Proteomes" id="UP000887575"/>
    </source>
</evidence>
<feature type="domain" description="Homeobox" evidence="10">
    <location>
        <begin position="139"/>
        <end position="199"/>
    </location>
</feature>
<dbReference type="Pfam" id="PF16878">
    <property type="entry name" value="SIX1_SD"/>
    <property type="match status" value="1"/>
</dbReference>
<dbReference type="GO" id="GO:0000978">
    <property type="term" value="F:RNA polymerase II cis-regulatory region sequence-specific DNA binding"/>
    <property type="evidence" value="ECO:0007669"/>
    <property type="project" value="TreeGrafter"/>
</dbReference>
<dbReference type="Proteomes" id="UP000887575">
    <property type="component" value="Unassembled WGS sequence"/>
</dbReference>
<evidence type="ECO:0000256" key="6">
    <source>
        <dbReference type="ARBA" id="ARBA00023242"/>
    </source>
</evidence>
<dbReference type="InterPro" id="IPR001356">
    <property type="entry name" value="HD"/>
</dbReference>
<evidence type="ECO:0000259" key="10">
    <source>
        <dbReference type="PROSITE" id="PS50071"/>
    </source>
</evidence>
<evidence type="ECO:0000256" key="7">
    <source>
        <dbReference type="PROSITE-ProRule" id="PRU00108"/>
    </source>
</evidence>
<feature type="DNA-binding region" description="Homeobox" evidence="7">
    <location>
        <begin position="141"/>
        <end position="200"/>
    </location>
</feature>
<accession>A0AAF3F1A7</accession>
<organism evidence="11 12">
    <name type="scientific">Mesorhabditis belari</name>
    <dbReference type="NCBI Taxonomy" id="2138241"/>
    <lineage>
        <taxon>Eukaryota</taxon>
        <taxon>Metazoa</taxon>
        <taxon>Ecdysozoa</taxon>
        <taxon>Nematoda</taxon>
        <taxon>Chromadorea</taxon>
        <taxon>Rhabditida</taxon>
        <taxon>Rhabditina</taxon>
        <taxon>Rhabditomorpha</taxon>
        <taxon>Rhabditoidea</taxon>
        <taxon>Rhabditidae</taxon>
        <taxon>Mesorhabditinae</taxon>
        <taxon>Mesorhabditis</taxon>
    </lineage>
</organism>
<evidence type="ECO:0000256" key="3">
    <source>
        <dbReference type="ARBA" id="ARBA00022473"/>
    </source>
</evidence>
<dbReference type="FunFam" id="1.10.10.60:FF:000046">
    <property type="entry name" value="SIX homeobox 3"/>
    <property type="match status" value="1"/>
</dbReference>
<comment type="subcellular location">
    <subcellularLocation>
        <location evidence="1 7 8">Nucleus</location>
    </subcellularLocation>
</comment>
<protein>
    <recommendedName>
        <fullName evidence="10">Homeobox domain-containing protein</fullName>
    </recommendedName>
</protein>
<keyword evidence="3" id="KW-0217">Developmental protein</keyword>